<sequence>MVTLITKKLQSQRLDALACRASAWMPSPTRAMILAHPKLAPSELSQEHPREDVGGGWPVGSQAAVGPASPFLPSPRGPSMGTLSAQDLRGSARSPSVLPTKRHGRSLSEPDERAISRSPRLPGGPRVWTPVTKRRCHSSGSAWLPGRALPPCVCAGGKGWWKHGRAEALDFLKMAWTLKTSKSLCPLNYEDEDEEDA</sequence>
<gene>
    <name evidence="1" type="ORF">MRATA1EN22A_LOCUS21191</name>
</gene>
<evidence type="ECO:0000313" key="2">
    <source>
        <dbReference type="Proteomes" id="UP001162501"/>
    </source>
</evidence>
<proteinExistence type="predicted"/>
<protein>
    <submittedName>
        <fullName evidence="1">Uncharacterized protein</fullName>
    </submittedName>
</protein>
<name>A0AC59ZSH9_RANTA</name>
<reference evidence="1" key="1">
    <citation type="submission" date="2023-05" db="EMBL/GenBank/DDBJ databases">
        <authorList>
            <consortium name="ELIXIR-Norway"/>
        </authorList>
    </citation>
    <scope>NUCLEOTIDE SEQUENCE</scope>
</reference>
<accession>A0AC59ZSH9</accession>
<dbReference type="EMBL" id="OX596116">
    <property type="protein sequence ID" value="CAN0483189.1"/>
    <property type="molecule type" value="Genomic_DNA"/>
</dbReference>
<organism evidence="1 2">
    <name type="scientific">Rangifer tarandus platyrhynchus</name>
    <name type="common">Svalbard reindeer</name>
    <dbReference type="NCBI Taxonomy" id="3082113"/>
    <lineage>
        <taxon>Eukaryota</taxon>
        <taxon>Metazoa</taxon>
        <taxon>Chordata</taxon>
        <taxon>Craniata</taxon>
        <taxon>Vertebrata</taxon>
        <taxon>Euteleostomi</taxon>
        <taxon>Mammalia</taxon>
        <taxon>Eutheria</taxon>
        <taxon>Laurasiatheria</taxon>
        <taxon>Artiodactyla</taxon>
        <taxon>Ruminantia</taxon>
        <taxon>Pecora</taxon>
        <taxon>Cervidae</taxon>
        <taxon>Odocoileinae</taxon>
        <taxon>Rangifer</taxon>
    </lineage>
</organism>
<reference evidence="1" key="2">
    <citation type="submission" date="2025-03" db="EMBL/GenBank/DDBJ databases">
        <authorList>
            <consortium name="ELIXIR-Norway"/>
            <consortium name="Elixir Norway"/>
        </authorList>
    </citation>
    <scope>NUCLEOTIDE SEQUENCE</scope>
</reference>
<dbReference type="Proteomes" id="UP001162501">
    <property type="component" value="Chromosome 32"/>
</dbReference>
<evidence type="ECO:0000313" key="1">
    <source>
        <dbReference type="EMBL" id="CAN0483189.1"/>
    </source>
</evidence>